<protein>
    <recommendedName>
        <fullName evidence="2">Flotillin C-terminal domain-containing protein</fullName>
    </recommendedName>
</protein>
<dbReference type="AlphaFoldDB" id="A0A017RV03"/>
<name>A0A017RV03_9CLOT</name>
<dbReference type="InterPro" id="IPR031905">
    <property type="entry name" value="Flotillin_C"/>
</dbReference>
<dbReference type="PANTHER" id="PTHR13806:SF46">
    <property type="entry name" value="FLOTILLIN-1-RELATED"/>
    <property type="match status" value="1"/>
</dbReference>
<evidence type="ECO:0000256" key="1">
    <source>
        <dbReference type="SAM" id="MobiDB-lite"/>
    </source>
</evidence>
<dbReference type="InterPro" id="IPR027705">
    <property type="entry name" value="Flotillin_fam"/>
</dbReference>
<organism evidence="3 4">
    <name type="scientific">Fervidicella metallireducens AeB</name>
    <dbReference type="NCBI Taxonomy" id="1403537"/>
    <lineage>
        <taxon>Bacteria</taxon>
        <taxon>Bacillati</taxon>
        <taxon>Bacillota</taxon>
        <taxon>Clostridia</taxon>
        <taxon>Eubacteriales</taxon>
        <taxon>Clostridiaceae</taxon>
        <taxon>Fervidicella</taxon>
    </lineage>
</organism>
<feature type="domain" description="Flotillin C-terminal" evidence="2">
    <location>
        <begin position="5"/>
        <end position="104"/>
    </location>
</feature>
<dbReference type="PANTHER" id="PTHR13806">
    <property type="entry name" value="FLOTILLIN-RELATED"/>
    <property type="match status" value="1"/>
</dbReference>
<proteinExistence type="predicted"/>
<reference evidence="3 4" key="1">
    <citation type="journal article" date="2014" name="Genome Announc.">
        <title>Draft Genome Sequence of Fervidicella metallireducens Strain AeBT, an Iron-Reducing Thermoanaerobe from the Great Artesian Basin.</title>
        <authorList>
            <person name="Patel B.K."/>
        </authorList>
    </citation>
    <scope>NUCLEOTIDE SEQUENCE [LARGE SCALE GENOMIC DNA]</scope>
    <source>
        <strain evidence="3 4">AeB</strain>
    </source>
</reference>
<dbReference type="GO" id="GO:0002020">
    <property type="term" value="F:protease binding"/>
    <property type="evidence" value="ECO:0007669"/>
    <property type="project" value="TreeGrafter"/>
</dbReference>
<evidence type="ECO:0000259" key="2">
    <source>
        <dbReference type="Pfam" id="PF15975"/>
    </source>
</evidence>
<comment type="caution">
    <text evidence="3">The sequence shown here is derived from an EMBL/GenBank/DDBJ whole genome shotgun (WGS) entry which is preliminary data.</text>
</comment>
<dbReference type="GO" id="GO:0072659">
    <property type="term" value="P:protein localization to plasma membrane"/>
    <property type="evidence" value="ECO:0007669"/>
    <property type="project" value="TreeGrafter"/>
</dbReference>
<evidence type="ECO:0000313" key="3">
    <source>
        <dbReference type="EMBL" id="EYE87740.1"/>
    </source>
</evidence>
<sequence length="131" mass="14230">MLEATIKKQADADKYGIKKKAEAMLKKAEAFKQYNDAAITQMIIEKLPEIARAVAEPLSKTEKIVIVDSGQGQGKGAAKVSGYITDIMATVPEVVETLTGVKLSELLAKKTDNKETGNSDTEVKVEFNKEN</sequence>
<dbReference type="Proteomes" id="UP000019681">
    <property type="component" value="Unassembled WGS sequence"/>
</dbReference>
<dbReference type="GO" id="GO:0005886">
    <property type="term" value="C:plasma membrane"/>
    <property type="evidence" value="ECO:0007669"/>
    <property type="project" value="TreeGrafter"/>
</dbReference>
<keyword evidence="4" id="KW-1185">Reference proteome</keyword>
<dbReference type="Pfam" id="PF15975">
    <property type="entry name" value="Flot"/>
    <property type="match status" value="1"/>
</dbReference>
<feature type="region of interest" description="Disordered" evidence="1">
    <location>
        <begin position="112"/>
        <end position="131"/>
    </location>
</feature>
<gene>
    <name evidence="3" type="ORF">Q428_11645</name>
</gene>
<evidence type="ECO:0000313" key="4">
    <source>
        <dbReference type="Proteomes" id="UP000019681"/>
    </source>
</evidence>
<dbReference type="EMBL" id="AZQP01000040">
    <property type="protein sequence ID" value="EYE87740.1"/>
    <property type="molecule type" value="Genomic_DNA"/>
</dbReference>
<dbReference type="STRING" id="1403537.Q428_11645"/>
<accession>A0A017RV03</accession>